<dbReference type="Gene3D" id="3.30.450.20">
    <property type="entry name" value="PAS domain"/>
    <property type="match status" value="3"/>
</dbReference>
<reference evidence="9 10" key="1">
    <citation type="submission" date="2020-03" db="EMBL/GenBank/DDBJ databases">
        <title>Salinimicrobium sp. nov, isolated from SCS.</title>
        <authorList>
            <person name="Cao W.R."/>
        </authorList>
    </citation>
    <scope>NUCLEOTIDE SEQUENCE [LARGE SCALE GENOMIC DNA]</scope>
    <source>
        <strain evidence="10">J15B91</strain>
    </source>
</reference>
<dbReference type="Gene3D" id="1.10.287.130">
    <property type="match status" value="1"/>
</dbReference>
<dbReference type="Gene3D" id="3.30.450.40">
    <property type="match status" value="1"/>
</dbReference>
<dbReference type="InterPro" id="IPR000014">
    <property type="entry name" value="PAS"/>
</dbReference>
<dbReference type="SUPFAM" id="SSF55874">
    <property type="entry name" value="ATPase domain of HSP90 chaperone/DNA topoisomerase II/histidine kinase"/>
    <property type="match status" value="1"/>
</dbReference>
<dbReference type="SUPFAM" id="SSF55785">
    <property type="entry name" value="PYP-like sensor domain (PAS domain)"/>
    <property type="match status" value="3"/>
</dbReference>
<protein>
    <recommendedName>
        <fullName evidence="2">histidine kinase</fullName>
        <ecNumber evidence="2">2.7.13.3</ecNumber>
    </recommendedName>
</protein>
<dbReference type="SUPFAM" id="SSF55781">
    <property type="entry name" value="GAF domain-like"/>
    <property type="match status" value="1"/>
</dbReference>
<dbReference type="SMART" id="SM00388">
    <property type="entry name" value="HisKA"/>
    <property type="match status" value="1"/>
</dbReference>
<dbReference type="Pfam" id="PF13426">
    <property type="entry name" value="PAS_9"/>
    <property type="match status" value="1"/>
</dbReference>
<evidence type="ECO:0000259" key="7">
    <source>
        <dbReference type="PROSITE" id="PS50112"/>
    </source>
</evidence>
<evidence type="ECO:0000256" key="5">
    <source>
        <dbReference type="ARBA" id="ARBA00022777"/>
    </source>
</evidence>
<name>A0ABX1D3F3_9FLAO</name>
<dbReference type="EC" id="2.7.13.3" evidence="2"/>
<dbReference type="Pfam" id="PF13185">
    <property type="entry name" value="GAF_2"/>
    <property type="match status" value="1"/>
</dbReference>
<dbReference type="SMART" id="SM00091">
    <property type="entry name" value="PAS"/>
    <property type="match status" value="3"/>
</dbReference>
<keyword evidence="10" id="KW-1185">Reference proteome</keyword>
<dbReference type="PROSITE" id="PS50113">
    <property type="entry name" value="PAC"/>
    <property type="match status" value="3"/>
</dbReference>
<sequence>MGNDINRRSTPSDTLGVGFQQMFDESPIAFYTCDAEGHIFYFNKAASNLWGRSPVIGKDKWCGSWKKFYADGTPMPLEESPMANAVKTGQAEEKTEIRIQRPDGSFRSLLAFPRPLFDSDGKLCGANNTLVDITEQQRDQVKKATLSAIVESSDDAIISKDLNGVITSWNAGAQRIFGYSEEEAIGQHITMLIPKDRLSEEDEIISNIRQGNRVDHIETVRVDKNGRQIPISVTVSPLKDASGRIVGASKVARDISDRIRADEKHARLSAIVESSGDAIISKNLEGIISSWNKGAEKIFGYTEDEVIGKSITILIPKERLDEETVILSKIRNGLALDHFETIRRHKSGREIPISITVSPIMDSKGQVIGASKVARDISFQVQANEAREKYTRNLEMLNTVGKSISENLDVQGILQRVTDATTKLSGAAFGAFFYNNVDREGNSFQLFTLSGAPREIFEQFAMPRHTEMFLPTFVEKKVVRVDDIRKHSSHGKNAPFFGMPKGHFPVVSYLAVPVISKSGGVIGGLLYGHPEPGVFTAEHELLVVNIAAQAAVSLDNSRLFEQVKSLSEKKDEFIALASHELKTPLTTIKGYLQVLAKKSQDDLSELFLKKSLNQVDKLNTLVEDLLNMSRIESGRLNFNIEVFDLKVMLGEIIETFTWSAQSHKIVSDLGNSEAIIEGDSQRIEQAILNLMTNAIKYSPKAEEVYINLEVIDDEVTVRVRDEGIGLTNEQKEQLFTRFYRAEDTKGISGLGLGLYLTKQIIDRHNGIIKVNSEYGRGSEFYFSLPLKKKKIKNAKVV</sequence>
<dbReference type="NCBIfam" id="TIGR00229">
    <property type="entry name" value="sensory_box"/>
    <property type="match status" value="3"/>
</dbReference>
<dbReference type="InterPro" id="IPR003661">
    <property type="entry name" value="HisK_dim/P_dom"/>
</dbReference>
<dbReference type="Pfam" id="PF00512">
    <property type="entry name" value="HisKA"/>
    <property type="match status" value="1"/>
</dbReference>
<dbReference type="InterPro" id="IPR035965">
    <property type="entry name" value="PAS-like_dom_sf"/>
</dbReference>
<evidence type="ECO:0000256" key="1">
    <source>
        <dbReference type="ARBA" id="ARBA00000085"/>
    </source>
</evidence>
<comment type="catalytic activity">
    <reaction evidence="1">
        <text>ATP + protein L-histidine = ADP + protein N-phospho-L-histidine.</text>
        <dbReference type="EC" id="2.7.13.3"/>
    </reaction>
</comment>
<dbReference type="InterPro" id="IPR003018">
    <property type="entry name" value="GAF"/>
</dbReference>
<dbReference type="Pfam" id="PF02518">
    <property type="entry name" value="HATPase_c"/>
    <property type="match status" value="1"/>
</dbReference>
<dbReference type="PROSITE" id="PS50112">
    <property type="entry name" value="PAS"/>
    <property type="match status" value="2"/>
</dbReference>
<dbReference type="PRINTS" id="PR00344">
    <property type="entry name" value="BCTRLSENSOR"/>
</dbReference>
<dbReference type="InterPro" id="IPR029016">
    <property type="entry name" value="GAF-like_dom_sf"/>
</dbReference>
<keyword evidence="5" id="KW-0418">Kinase</keyword>
<dbReference type="PROSITE" id="PS50109">
    <property type="entry name" value="HIS_KIN"/>
    <property type="match status" value="1"/>
</dbReference>
<feature type="domain" description="Histidine kinase" evidence="6">
    <location>
        <begin position="576"/>
        <end position="788"/>
    </location>
</feature>
<feature type="domain" description="PAS" evidence="7">
    <location>
        <begin position="142"/>
        <end position="211"/>
    </location>
</feature>
<keyword evidence="3" id="KW-0597">Phosphoprotein</keyword>
<dbReference type="InterPro" id="IPR036097">
    <property type="entry name" value="HisK_dim/P_sf"/>
</dbReference>
<dbReference type="InterPro" id="IPR000700">
    <property type="entry name" value="PAS-assoc_C"/>
</dbReference>
<dbReference type="InterPro" id="IPR036890">
    <property type="entry name" value="HATPase_C_sf"/>
</dbReference>
<dbReference type="RefSeq" id="WP_168138151.1">
    <property type="nucleotide sequence ID" value="NZ_JAAVJR010000004.1"/>
</dbReference>
<dbReference type="InterPro" id="IPR001610">
    <property type="entry name" value="PAC"/>
</dbReference>
<evidence type="ECO:0000313" key="10">
    <source>
        <dbReference type="Proteomes" id="UP000703674"/>
    </source>
</evidence>
<evidence type="ECO:0000256" key="3">
    <source>
        <dbReference type="ARBA" id="ARBA00022553"/>
    </source>
</evidence>
<dbReference type="CDD" id="cd00075">
    <property type="entry name" value="HATPase"/>
    <property type="match status" value="1"/>
</dbReference>
<accession>A0ABX1D3F3</accession>
<feature type="domain" description="PAC" evidence="8">
    <location>
        <begin position="337"/>
        <end position="389"/>
    </location>
</feature>
<evidence type="ECO:0000256" key="4">
    <source>
        <dbReference type="ARBA" id="ARBA00022679"/>
    </source>
</evidence>
<dbReference type="EMBL" id="JAAVJR010000004">
    <property type="protein sequence ID" value="NJW53051.1"/>
    <property type="molecule type" value="Genomic_DNA"/>
</dbReference>
<dbReference type="InterPro" id="IPR004358">
    <property type="entry name" value="Sig_transdc_His_kin-like_C"/>
</dbReference>
<evidence type="ECO:0000256" key="2">
    <source>
        <dbReference type="ARBA" id="ARBA00012438"/>
    </source>
</evidence>
<dbReference type="InterPro" id="IPR005467">
    <property type="entry name" value="His_kinase_dom"/>
</dbReference>
<proteinExistence type="predicted"/>
<dbReference type="CDD" id="cd00082">
    <property type="entry name" value="HisKA"/>
    <property type="match status" value="1"/>
</dbReference>
<feature type="domain" description="PAC" evidence="8">
    <location>
        <begin position="215"/>
        <end position="267"/>
    </location>
</feature>
<comment type="caution">
    <text evidence="9">The sequence shown here is derived from an EMBL/GenBank/DDBJ whole genome shotgun (WGS) entry which is preliminary data.</text>
</comment>
<dbReference type="SMART" id="SM00086">
    <property type="entry name" value="PAC"/>
    <property type="match status" value="3"/>
</dbReference>
<feature type="domain" description="PAS" evidence="7">
    <location>
        <begin position="264"/>
        <end position="333"/>
    </location>
</feature>
<dbReference type="PANTHER" id="PTHR43304">
    <property type="entry name" value="PHYTOCHROME-LIKE PROTEIN CPH1"/>
    <property type="match status" value="1"/>
</dbReference>
<evidence type="ECO:0000313" key="9">
    <source>
        <dbReference type="EMBL" id="NJW53051.1"/>
    </source>
</evidence>
<dbReference type="CDD" id="cd00130">
    <property type="entry name" value="PAS"/>
    <property type="match status" value="3"/>
</dbReference>
<gene>
    <name evidence="9" type="ORF">HC175_08965</name>
</gene>
<dbReference type="Proteomes" id="UP000703674">
    <property type="component" value="Unassembled WGS sequence"/>
</dbReference>
<dbReference type="Gene3D" id="3.30.565.10">
    <property type="entry name" value="Histidine kinase-like ATPase, C-terminal domain"/>
    <property type="match status" value="1"/>
</dbReference>
<dbReference type="SMART" id="SM00065">
    <property type="entry name" value="GAF"/>
    <property type="match status" value="1"/>
</dbReference>
<dbReference type="SMART" id="SM00387">
    <property type="entry name" value="HATPase_c"/>
    <property type="match status" value="1"/>
</dbReference>
<dbReference type="InterPro" id="IPR013767">
    <property type="entry name" value="PAS_fold"/>
</dbReference>
<dbReference type="InterPro" id="IPR003594">
    <property type="entry name" value="HATPase_dom"/>
</dbReference>
<evidence type="ECO:0000259" key="8">
    <source>
        <dbReference type="PROSITE" id="PS50113"/>
    </source>
</evidence>
<evidence type="ECO:0000259" key="6">
    <source>
        <dbReference type="PROSITE" id="PS50109"/>
    </source>
</evidence>
<dbReference type="Pfam" id="PF00989">
    <property type="entry name" value="PAS"/>
    <property type="match status" value="2"/>
</dbReference>
<feature type="domain" description="PAC" evidence="8">
    <location>
        <begin position="93"/>
        <end position="145"/>
    </location>
</feature>
<dbReference type="InterPro" id="IPR052162">
    <property type="entry name" value="Sensor_kinase/Photoreceptor"/>
</dbReference>
<organism evidence="9 10">
    <name type="scientific">Salinimicrobium oceani</name>
    <dbReference type="NCBI Taxonomy" id="2722702"/>
    <lineage>
        <taxon>Bacteria</taxon>
        <taxon>Pseudomonadati</taxon>
        <taxon>Bacteroidota</taxon>
        <taxon>Flavobacteriia</taxon>
        <taxon>Flavobacteriales</taxon>
        <taxon>Flavobacteriaceae</taxon>
        <taxon>Salinimicrobium</taxon>
    </lineage>
</organism>
<dbReference type="PANTHER" id="PTHR43304:SF1">
    <property type="entry name" value="PAC DOMAIN-CONTAINING PROTEIN"/>
    <property type="match status" value="1"/>
</dbReference>
<dbReference type="SUPFAM" id="SSF47384">
    <property type="entry name" value="Homodimeric domain of signal transducing histidine kinase"/>
    <property type="match status" value="1"/>
</dbReference>
<keyword evidence="4" id="KW-0808">Transferase</keyword>